<dbReference type="RefSeq" id="WP_216568842.1">
    <property type="nucleotide sequence ID" value="NZ_JAHLOQ010000008.1"/>
</dbReference>
<dbReference type="EMBL" id="JAHLOQ010000008">
    <property type="protein sequence ID" value="MBU5335702.1"/>
    <property type="molecule type" value="Genomic_DNA"/>
</dbReference>
<dbReference type="Proteomes" id="UP001196301">
    <property type="component" value="Unassembled WGS sequence"/>
</dbReference>
<reference evidence="10 11" key="1">
    <citation type="submission" date="2021-06" db="EMBL/GenBank/DDBJ databases">
        <authorList>
            <person name="Sun Q."/>
            <person name="Li D."/>
        </authorList>
    </citation>
    <scope>NUCLEOTIDE SEQUENCE [LARGE SCALE GENOMIC DNA]</scope>
    <source>
        <strain evidence="10 11">N19</strain>
    </source>
</reference>
<keyword evidence="6" id="KW-0486">Methionine biosynthesis</keyword>
<dbReference type="InterPro" id="IPR022697">
    <property type="entry name" value="HDH_short"/>
</dbReference>
<name>A0ABS6DWS5_9FIRM</name>
<evidence type="ECO:0000256" key="2">
    <source>
        <dbReference type="ARBA" id="ARBA00013376"/>
    </source>
</evidence>
<dbReference type="Pfam" id="PF03447">
    <property type="entry name" value="NAD_binding_3"/>
    <property type="match status" value="1"/>
</dbReference>
<evidence type="ECO:0000256" key="4">
    <source>
        <dbReference type="ARBA" id="ARBA00022697"/>
    </source>
</evidence>
<comment type="similarity">
    <text evidence="1">Belongs to the homoserine dehydrogenase family.</text>
</comment>
<dbReference type="Pfam" id="PF00742">
    <property type="entry name" value="Homoserine_dh"/>
    <property type="match status" value="1"/>
</dbReference>
<dbReference type="InterPro" id="IPR005106">
    <property type="entry name" value="Asp/hSer_DH_NAD-bd"/>
</dbReference>
<dbReference type="PANTHER" id="PTHR43331">
    <property type="entry name" value="HOMOSERINE DEHYDROGENASE"/>
    <property type="match status" value="1"/>
</dbReference>
<keyword evidence="11" id="KW-1185">Reference proteome</keyword>
<evidence type="ECO:0000313" key="11">
    <source>
        <dbReference type="Proteomes" id="UP001196301"/>
    </source>
</evidence>
<keyword evidence="5" id="KW-0560">Oxidoreductase</keyword>
<keyword evidence="3" id="KW-0028">Amino-acid biosynthesis</keyword>
<dbReference type="InterPro" id="IPR001342">
    <property type="entry name" value="HDH_cat"/>
</dbReference>
<dbReference type="PIRSF" id="PIRSF036497">
    <property type="entry name" value="HDH_short"/>
    <property type="match status" value="1"/>
</dbReference>
<sequence length="337" mass="37626">MFNIALIGFGAVGKSFVKLLQLKKNLLPDNMKLKYIIKSDGGIYDKDGLDIDEIVKYTNSNNKIQKHPLWSNISFKDMIKNKDIDILVELTSTNIINGEPGYTHIKSALENNINVVTGNKGPILLYYHELKNISLKNDVYLKIGCTTGGALPSVNAGTIDVLGSQVTEIIGVLNGTTNFILEEMIKSNMDYKEALKKAQDLKIAEKDPSLDVLGIDTAIKMAILSKVIWDVDFDFEKLKIQGITNVRKKDLLDNISKKKTKLVGRAYFLNGNFEFEVKPMLLNKDHPLYFVDGKNKGVHYKTDILGDITVIGGASSPLNAAASIFRDLLYIIENRRR</sequence>
<evidence type="ECO:0000256" key="6">
    <source>
        <dbReference type="ARBA" id="ARBA00023167"/>
    </source>
</evidence>
<evidence type="ECO:0000259" key="9">
    <source>
        <dbReference type="Pfam" id="PF03447"/>
    </source>
</evidence>
<accession>A0ABS6DWS5</accession>
<proteinExistence type="inferred from homology"/>
<evidence type="ECO:0000313" key="10">
    <source>
        <dbReference type="EMBL" id="MBU5335702.1"/>
    </source>
</evidence>
<comment type="caution">
    <text evidence="10">The sequence shown here is derived from an EMBL/GenBank/DDBJ whole genome shotgun (WGS) entry which is preliminary data.</text>
</comment>
<protein>
    <recommendedName>
        <fullName evidence="2">Homoserine dehydrogenase</fullName>
    </recommendedName>
</protein>
<organism evidence="10 11">
    <name type="scientific">Intestinibacter bartlettii</name>
    <dbReference type="NCBI Taxonomy" id="261299"/>
    <lineage>
        <taxon>Bacteria</taxon>
        <taxon>Bacillati</taxon>
        <taxon>Bacillota</taxon>
        <taxon>Clostridia</taxon>
        <taxon>Peptostreptococcales</taxon>
        <taxon>Peptostreptococcaceae</taxon>
        <taxon>Intestinibacter</taxon>
    </lineage>
</organism>
<evidence type="ECO:0000256" key="5">
    <source>
        <dbReference type="ARBA" id="ARBA00023002"/>
    </source>
</evidence>
<gene>
    <name evidence="10" type="ORF">KQI20_04540</name>
</gene>
<evidence type="ECO:0000256" key="3">
    <source>
        <dbReference type="ARBA" id="ARBA00022605"/>
    </source>
</evidence>
<dbReference type="PANTHER" id="PTHR43331:SF1">
    <property type="entry name" value="HOMOSERINE DEHYDROGENASE"/>
    <property type="match status" value="1"/>
</dbReference>
<comment type="pathway">
    <text evidence="7">Amino-acid biosynthesis.</text>
</comment>
<feature type="domain" description="Aspartate/homoserine dehydrogenase NAD-binding" evidence="9">
    <location>
        <begin position="8"/>
        <end position="137"/>
    </location>
</feature>
<evidence type="ECO:0000256" key="7">
    <source>
        <dbReference type="ARBA" id="ARBA00029440"/>
    </source>
</evidence>
<evidence type="ECO:0000259" key="8">
    <source>
        <dbReference type="Pfam" id="PF00742"/>
    </source>
</evidence>
<evidence type="ECO:0000256" key="1">
    <source>
        <dbReference type="ARBA" id="ARBA00006753"/>
    </source>
</evidence>
<keyword evidence="4" id="KW-0791">Threonine biosynthesis</keyword>
<feature type="domain" description="Homoserine dehydrogenase catalytic" evidence="8">
    <location>
        <begin position="161"/>
        <end position="329"/>
    </location>
</feature>